<evidence type="ECO:0000259" key="4">
    <source>
        <dbReference type="SMART" id="SM00967"/>
    </source>
</evidence>
<dbReference type="GO" id="GO:0003723">
    <property type="term" value="F:RNA binding"/>
    <property type="evidence" value="ECO:0007669"/>
    <property type="project" value="InterPro"/>
</dbReference>
<dbReference type="EMBL" id="JACJKY010000003">
    <property type="protein sequence ID" value="MBM6920056.1"/>
    <property type="molecule type" value="Genomic_DNA"/>
</dbReference>
<dbReference type="GO" id="GO:0005829">
    <property type="term" value="C:cytosol"/>
    <property type="evidence" value="ECO:0007669"/>
    <property type="project" value="TreeGrafter"/>
</dbReference>
<dbReference type="SMART" id="SM00967">
    <property type="entry name" value="SpoU_sub_bind"/>
    <property type="match status" value="1"/>
</dbReference>
<evidence type="ECO:0000256" key="1">
    <source>
        <dbReference type="ARBA" id="ARBA00007228"/>
    </source>
</evidence>
<dbReference type="PANTHER" id="PTHR46429">
    <property type="entry name" value="23S RRNA (GUANOSINE-2'-O-)-METHYLTRANSFERASE RLMB"/>
    <property type="match status" value="1"/>
</dbReference>
<evidence type="ECO:0000313" key="6">
    <source>
        <dbReference type="Proteomes" id="UP000774750"/>
    </source>
</evidence>
<keyword evidence="6" id="KW-1185">Reference proteome</keyword>
<sequence>MEKGTRDVQMIGGRNAVIEALRTGKTPDTVYIAEGELSGSIGKIKALARESGAVVKTASRKKLDEMAPDIHHQGVLAMFACAEYSTVEEILAVSEQKGTPPFVIIADEIEDPHNLGAILRTAEAAGADGVIIPKRRSASLNATVYKTSAGAASVVKVARVPNLVACIKELKERNIWVYGADMDGNSFDQTDLRGAVALVIGSEGRGMSRLVKEACDFIVSLPMHGQINSLNASVAAGILMYEVVRQRNA</sequence>
<dbReference type="RefSeq" id="WP_204444491.1">
    <property type="nucleotide sequence ID" value="NZ_JACJKY010000003.1"/>
</dbReference>
<dbReference type="InterPro" id="IPR029064">
    <property type="entry name" value="Ribosomal_eL30-like_sf"/>
</dbReference>
<dbReference type="FunFam" id="3.40.1280.10:FF:000008">
    <property type="entry name" value="Group 3 RNA methyltransferase TrmH"/>
    <property type="match status" value="1"/>
</dbReference>
<gene>
    <name evidence="5" type="primary">rlmB</name>
    <name evidence="5" type="ORF">H6A12_02620</name>
</gene>
<dbReference type="InterPro" id="IPR029026">
    <property type="entry name" value="tRNA_m1G_MTases_N"/>
</dbReference>
<dbReference type="Gene3D" id="3.40.1280.10">
    <property type="match status" value="1"/>
</dbReference>
<dbReference type="NCBIfam" id="TIGR00186">
    <property type="entry name" value="rRNA_methyl_3"/>
    <property type="match status" value="1"/>
</dbReference>
<dbReference type="InterPro" id="IPR001537">
    <property type="entry name" value="SpoU_MeTrfase"/>
</dbReference>
<evidence type="ECO:0000256" key="2">
    <source>
        <dbReference type="ARBA" id="ARBA00022603"/>
    </source>
</evidence>
<dbReference type="InterPro" id="IPR004441">
    <property type="entry name" value="rRNA_MeTrfase_TrmH"/>
</dbReference>
<comment type="caution">
    <text evidence="5">The sequence shown here is derived from an EMBL/GenBank/DDBJ whole genome shotgun (WGS) entry which is preliminary data.</text>
</comment>
<dbReference type="PANTHER" id="PTHR46429:SF1">
    <property type="entry name" value="23S RRNA (GUANOSINE-2'-O-)-METHYLTRANSFERASE RLMB"/>
    <property type="match status" value="1"/>
</dbReference>
<dbReference type="InterPro" id="IPR013123">
    <property type="entry name" value="SpoU_subst-bd"/>
</dbReference>
<evidence type="ECO:0000313" key="5">
    <source>
        <dbReference type="EMBL" id="MBM6920056.1"/>
    </source>
</evidence>
<dbReference type="Pfam" id="PF08032">
    <property type="entry name" value="SpoU_sub_bind"/>
    <property type="match status" value="1"/>
</dbReference>
<protein>
    <submittedName>
        <fullName evidence="5">23S rRNA (Guanosine(2251)-2'-O)-methyltransferase RlmB</fullName>
    </submittedName>
</protein>
<name>A0A938X4I0_9FIRM</name>
<reference evidence="5" key="1">
    <citation type="submission" date="2020-08" db="EMBL/GenBank/DDBJ databases">
        <authorList>
            <person name="Cejkova D."/>
            <person name="Kubasova T."/>
            <person name="Jahodarova E."/>
            <person name="Rychlik I."/>
        </authorList>
    </citation>
    <scope>NUCLEOTIDE SEQUENCE</scope>
    <source>
        <strain evidence="5">An559</strain>
    </source>
</reference>
<dbReference type="GO" id="GO:0032259">
    <property type="term" value="P:methylation"/>
    <property type="evidence" value="ECO:0007669"/>
    <property type="project" value="UniProtKB-KW"/>
</dbReference>
<dbReference type="InterPro" id="IPR029028">
    <property type="entry name" value="Alpha/beta_knot_MTases"/>
</dbReference>
<accession>A0A938X4I0</accession>
<evidence type="ECO:0000256" key="3">
    <source>
        <dbReference type="ARBA" id="ARBA00022679"/>
    </source>
</evidence>
<dbReference type="Proteomes" id="UP000774750">
    <property type="component" value="Unassembled WGS sequence"/>
</dbReference>
<keyword evidence="3" id="KW-0808">Transferase</keyword>
<organism evidence="5 6">
    <name type="scientific">Merdimmobilis hominis</name>
    <dbReference type="NCBI Taxonomy" id="2897707"/>
    <lineage>
        <taxon>Bacteria</taxon>
        <taxon>Bacillati</taxon>
        <taxon>Bacillota</taxon>
        <taxon>Clostridia</taxon>
        <taxon>Eubacteriales</taxon>
        <taxon>Oscillospiraceae</taxon>
        <taxon>Merdimmobilis</taxon>
    </lineage>
</organism>
<proteinExistence type="inferred from homology"/>
<dbReference type="GO" id="GO:0008173">
    <property type="term" value="F:RNA methyltransferase activity"/>
    <property type="evidence" value="ECO:0007669"/>
    <property type="project" value="InterPro"/>
</dbReference>
<dbReference type="AlphaFoldDB" id="A0A938X4I0"/>
<reference evidence="5" key="2">
    <citation type="journal article" date="2021" name="Sci. Rep.">
        <title>The distribution of antibiotic resistance genes in chicken gut microbiota commensals.</title>
        <authorList>
            <person name="Juricova H."/>
            <person name="Matiasovicova J."/>
            <person name="Kubasova T."/>
            <person name="Cejkova D."/>
            <person name="Rychlik I."/>
        </authorList>
    </citation>
    <scope>NUCLEOTIDE SEQUENCE</scope>
    <source>
        <strain evidence="5">An559</strain>
    </source>
</reference>
<dbReference type="GO" id="GO:0006396">
    <property type="term" value="P:RNA processing"/>
    <property type="evidence" value="ECO:0007669"/>
    <property type="project" value="InterPro"/>
</dbReference>
<dbReference type="SUPFAM" id="SSF75217">
    <property type="entry name" value="alpha/beta knot"/>
    <property type="match status" value="1"/>
</dbReference>
<comment type="similarity">
    <text evidence="1">Belongs to the class IV-like SAM-binding methyltransferase superfamily. RNA methyltransferase TrmH family.</text>
</comment>
<dbReference type="Pfam" id="PF00588">
    <property type="entry name" value="SpoU_methylase"/>
    <property type="match status" value="1"/>
</dbReference>
<keyword evidence="2" id="KW-0489">Methyltransferase</keyword>
<dbReference type="CDD" id="cd18103">
    <property type="entry name" value="SpoU-like_RlmB"/>
    <property type="match status" value="1"/>
</dbReference>
<dbReference type="Gene3D" id="3.30.1330.30">
    <property type="match status" value="1"/>
</dbReference>
<feature type="domain" description="RNA 2-O ribose methyltransferase substrate binding" evidence="4">
    <location>
        <begin position="10"/>
        <end position="85"/>
    </location>
</feature>
<dbReference type="SUPFAM" id="SSF55315">
    <property type="entry name" value="L30e-like"/>
    <property type="match status" value="1"/>
</dbReference>